<dbReference type="Gene3D" id="3.40.50.620">
    <property type="entry name" value="HUPs"/>
    <property type="match status" value="1"/>
</dbReference>
<accession>A0A265NEJ9</accession>
<dbReference type="GO" id="GO:0006400">
    <property type="term" value="P:tRNA modification"/>
    <property type="evidence" value="ECO:0007669"/>
    <property type="project" value="UniProtKB-UniRule"/>
</dbReference>
<feature type="binding site" evidence="3">
    <location>
        <position position="187"/>
    </location>
    <ligand>
        <name>ATP</name>
        <dbReference type="ChEBI" id="CHEBI:30616"/>
    </ligand>
</feature>
<dbReference type="InterPro" id="IPR008513">
    <property type="entry name" value="tRNA(Met)_cyd_acetate_ligase"/>
</dbReference>
<dbReference type="NCBIfam" id="NF010191">
    <property type="entry name" value="PRK13670.1"/>
    <property type="match status" value="1"/>
</dbReference>
<dbReference type="AlphaFoldDB" id="A0A265NEJ9"/>
<organism evidence="4 5">
    <name type="scientific">Virgibacillus indicus</name>
    <dbReference type="NCBI Taxonomy" id="2024554"/>
    <lineage>
        <taxon>Bacteria</taxon>
        <taxon>Bacillati</taxon>
        <taxon>Bacillota</taxon>
        <taxon>Bacilli</taxon>
        <taxon>Bacillales</taxon>
        <taxon>Bacillaceae</taxon>
        <taxon>Virgibacillus</taxon>
    </lineage>
</organism>
<dbReference type="PANTHER" id="PTHR37825:SF1">
    <property type="entry name" value="TRNA(MET) CYTIDINE ACETATE LIGASE"/>
    <property type="match status" value="1"/>
</dbReference>
<dbReference type="RefSeq" id="WP_094884016.1">
    <property type="nucleotide sequence ID" value="NZ_NPMS01000001.1"/>
</dbReference>
<comment type="catalytic activity">
    <reaction evidence="3">
        <text>cytidine(34) in elongator tRNA(Met) + acetate + ATP = N(4)-acetylcytidine(34) in elongator tRNA(Met) + AMP + diphosphate</text>
        <dbReference type="Rhea" id="RHEA:58144"/>
        <dbReference type="Rhea" id="RHEA-COMP:10693"/>
        <dbReference type="Rhea" id="RHEA-COMP:10694"/>
        <dbReference type="ChEBI" id="CHEBI:30089"/>
        <dbReference type="ChEBI" id="CHEBI:30616"/>
        <dbReference type="ChEBI" id="CHEBI:33019"/>
        <dbReference type="ChEBI" id="CHEBI:74900"/>
        <dbReference type="ChEBI" id="CHEBI:82748"/>
        <dbReference type="ChEBI" id="CHEBI:456215"/>
    </reaction>
</comment>
<comment type="caution">
    <text evidence="4">The sequence shown here is derived from an EMBL/GenBank/DDBJ whole genome shotgun (WGS) entry which is preliminary data.</text>
</comment>
<name>A0A265NEJ9_9BACI</name>
<keyword evidence="1 3" id="KW-0436">Ligase</keyword>
<keyword evidence="3" id="KW-0694">RNA-binding</keyword>
<dbReference type="SUPFAM" id="SSF52374">
    <property type="entry name" value="Nucleotidylyl transferase"/>
    <property type="match status" value="1"/>
</dbReference>
<feature type="binding site" evidence="3">
    <location>
        <position position="162"/>
    </location>
    <ligand>
        <name>ATP</name>
        <dbReference type="ChEBI" id="CHEBI:30616"/>
    </ligand>
</feature>
<sequence length="404" mass="45776">MKACGLIVEYNPFHNGHVYHIQEAKKTAEADCMIAVMSGDFLQRGEPAIIDKFHRVRAALASGIDLVLELPYPYAVQSSDLFAKGSVQTLYQAGVDSICFGSESGDISHFITSYEIFKENEAGFKEMLQSGLQNGLSFPEASRHAYEKIGLSGGEMDLTKPNNILGFSYVKEILEQQLPIKPLTITRTSSGYHQQTISGSIASATSIRKELLTHESITKTANDTMPAATIKQLKDYISHASSWHTWENYFQLVYYRVMTMSEQELAAIHGVDEGLEFRIKKTAKQAESFHDWIEKIKTKRYTWTRLQRIFVHILTNTKKSDIKDIESGSTVPYIRLLGMTKTGQNYLNKIKQNMEIPIISSFSRNKHPVQQLEEKAVKAYYSILCPKNRQELFKQELLAPIITE</sequence>
<evidence type="ECO:0000256" key="3">
    <source>
        <dbReference type="HAMAP-Rule" id="MF_01539"/>
    </source>
</evidence>
<keyword evidence="2 3" id="KW-0819">tRNA processing</keyword>
<comment type="subcellular location">
    <subcellularLocation>
        <location evidence="3">Cytoplasm</location>
    </subcellularLocation>
</comment>
<dbReference type="OrthoDB" id="9769796at2"/>
<dbReference type="EC" id="6.3.4.-" evidence="3"/>
<keyword evidence="5" id="KW-1185">Reference proteome</keyword>
<gene>
    <name evidence="3" type="primary">tmcAL</name>
    <name evidence="4" type="ORF">CIL03_04560</name>
</gene>
<feature type="binding site" evidence="3">
    <location>
        <begin position="7"/>
        <end position="20"/>
    </location>
    <ligand>
        <name>ATP</name>
        <dbReference type="ChEBI" id="CHEBI:30616"/>
    </ligand>
</feature>
<evidence type="ECO:0000256" key="1">
    <source>
        <dbReference type="ARBA" id="ARBA00022598"/>
    </source>
</evidence>
<proteinExistence type="inferred from homology"/>
<keyword evidence="3" id="KW-0820">tRNA-binding</keyword>
<comment type="similarity">
    <text evidence="3">Belongs to the TmcAL family.</text>
</comment>
<reference evidence="4 5" key="1">
    <citation type="submission" date="2017-08" db="EMBL/GenBank/DDBJ databases">
        <title>Virgibacillus indicus sp. nov. and Virgibacillus profoundi sp. nov, two moderately halophilic bacteria isolated from marine sediment by using the Microfluidic Streak Plate.</title>
        <authorList>
            <person name="Xu B."/>
            <person name="Hu B."/>
            <person name="Wang J."/>
            <person name="Zhu Y."/>
            <person name="Huang L."/>
            <person name="Du W."/>
            <person name="Huang Y."/>
        </authorList>
    </citation>
    <scope>NUCLEOTIDE SEQUENCE [LARGE SCALE GENOMIC DNA]</scope>
    <source>
        <strain evidence="4 5">IO3-P2-C2</strain>
    </source>
</reference>
<protein>
    <recommendedName>
        <fullName evidence="3">tRNA(Met) cytidine acetate ligase</fullName>
        <ecNumber evidence="3">6.3.4.-</ecNumber>
    </recommendedName>
</protein>
<dbReference type="InterPro" id="IPR014729">
    <property type="entry name" value="Rossmann-like_a/b/a_fold"/>
</dbReference>
<dbReference type="PANTHER" id="PTHR37825">
    <property type="entry name" value="TRNA(MET) CYTIDINE ACETATE LIGASE"/>
    <property type="match status" value="1"/>
</dbReference>
<evidence type="ECO:0000256" key="2">
    <source>
        <dbReference type="ARBA" id="ARBA00022694"/>
    </source>
</evidence>
<keyword evidence="3" id="KW-0067">ATP-binding</keyword>
<evidence type="ECO:0000313" key="4">
    <source>
        <dbReference type="EMBL" id="OZU90423.1"/>
    </source>
</evidence>
<feature type="binding site" evidence="3">
    <location>
        <position position="101"/>
    </location>
    <ligand>
        <name>ATP</name>
        <dbReference type="ChEBI" id="CHEBI:30616"/>
    </ligand>
</feature>
<dbReference type="HAMAP" id="MF_01539">
    <property type="entry name" value="TmcAL"/>
    <property type="match status" value="1"/>
</dbReference>
<comment type="caution">
    <text evidence="3">Lacks conserved residue(s) required for the propagation of feature annotation.</text>
</comment>
<dbReference type="EMBL" id="NPMS01000001">
    <property type="protein sequence ID" value="OZU90423.1"/>
    <property type="molecule type" value="Genomic_DNA"/>
</dbReference>
<dbReference type="GO" id="GO:0005737">
    <property type="term" value="C:cytoplasm"/>
    <property type="evidence" value="ECO:0007669"/>
    <property type="project" value="UniProtKB-SubCell"/>
</dbReference>
<dbReference type="NCBIfam" id="NF010192">
    <property type="entry name" value="PRK13671.1"/>
    <property type="match status" value="1"/>
</dbReference>
<dbReference type="Proteomes" id="UP000216498">
    <property type="component" value="Unassembled WGS sequence"/>
</dbReference>
<evidence type="ECO:0000313" key="5">
    <source>
        <dbReference type="Proteomes" id="UP000216498"/>
    </source>
</evidence>
<dbReference type="GO" id="GO:0016879">
    <property type="term" value="F:ligase activity, forming carbon-nitrogen bonds"/>
    <property type="evidence" value="ECO:0007669"/>
    <property type="project" value="UniProtKB-UniRule"/>
</dbReference>
<dbReference type="GO" id="GO:0005524">
    <property type="term" value="F:ATP binding"/>
    <property type="evidence" value="ECO:0007669"/>
    <property type="project" value="UniProtKB-KW"/>
</dbReference>
<dbReference type="GO" id="GO:0000049">
    <property type="term" value="F:tRNA binding"/>
    <property type="evidence" value="ECO:0007669"/>
    <property type="project" value="UniProtKB-KW"/>
</dbReference>
<keyword evidence="3" id="KW-0547">Nucleotide-binding</keyword>
<keyword evidence="3" id="KW-0963">Cytoplasm</keyword>
<comment type="function">
    <text evidence="3">Catalyzes the formation of N(4)-acetylcytidine (ac(4)C) at the wobble position of elongator tRNA(Met), using acetate and ATP as substrates. First activates an acetate ion to form acetyladenylate (Ac-AMP) and then transfers the acetyl group to tRNA to form ac(4)C34.</text>
</comment>
<dbReference type="Pfam" id="PF05636">
    <property type="entry name" value="HIGH_NTase1"/>
    <property type="match status" value="1"/>
</dbReference>